<dbReference type="NCBIfam" id="TIGR01409">
    <property type="entry name" value="TAT_signal_seq"/>
    <property type="match status" value="1"/>
</dbReference>
<sequence length="65" mass="6876">MDKNKTISRRDFFKTMGAAGVAAAGLSACGKNGQEASAVEPTGEMTCRTLTGDRVSLLGYGCMRW</sequence>
<protein>
    <submittedName>
        <fullName evidence="1">Twin-arginine translocation signal domain-containing protein</fullName>
    </submittedName>
</protein>
<evidence type="ECO:0000313" key="1">
    <source>
        <dbReference type="EMBL" id="HJA82348.1"/>
    </source>
</evidence>
<reference evidence="1" key="2">
    <citation type="submission" date="2021-04" db="EMBL/GenBank/DDBJ databases">
        <authorList>
            <person name="Gilroy R."/>
        </authorList>
    </citation>
    <scope>NUCLEOTIDE SEQUENCE</scope>
    <source>
        <strain evidence="1">ChiHecec1B25-7008</strain>
    </source>
</reference>
<organism evidence="1 2">
    <name type="scientific">Candidatus Bacteroides intestinavium</name>
    <dbReference type="NCBI Taxonomy" id="2838469"/>
    <lineage>
        <taxon>Bacteria</taxon>
        <taxon>Pseudomonadati</taxon>
        <taxon>Bacteroidota</taxon>
        <taxon>Bacteroidia</taxon>
        <taxon>Bacteroidales</taxon>
        <taxon>Bacteroidaceae</taxon>
        <taxon>Bacteroides</taxon>
    </lineage>
</organism>
<proteinExistence type="predicted"/>
<gene>
    <name evidence="1" type="ORF">H9785_00005</name>
</gene>
<dbReference type="InterPro" id="IPR006311">
    <property type="entry name" value="TAT_signal"/>
</dbReference>
<dbReference type="PROSITE" id="PS51257">
    <property type="entry name" value="PROKAR_LIPOPROTEIN"/>
    <property type="match status" value="1"/>
</dbReference>
<reference evidence="1" key="1">
    <citation type="journal article" date="2021" name="PeerJ">
        <title>Extensive microbial diversity within the chicken gut microbiome revealed by metagenomics and culture.</title>
        <authorList>
            <person name="Gilroy R."/>
            <person name="Ravi A."/>
            <person name="Getino M."/>
            <person name="Pursley I."/>
            <person name="Horton D.L."/>
            <person name="Alikhan N.F."/>
            <person name="Baker D."/>
            <person name="Gharbi K."/>
            <person name="Hall N."/>
            <person name="Watson M."/>
            <person name="Adriaenssens E.M."/>
            <person name="Foster-Nyarko E."/>
            <person name="Jarju S."/>
            <person name="Secka A."/>
            <person name="Antonio M."/>
            <person name="Oren A."/>
            <person name="Chaudhuri R.R."/>
            <person name="La Ragione R."/>
            <person name="Hildebrand F."/>
            <person name="Pallen M.J."/>
        </authorList>
    </citation>
    <scope>NUCLEOTIDE SEQUENCE</scope>
    <source>
        <strain evidence="1">ChiHecec1B25-7008</strain>
    </source>
</reference>
<dbReference type="AlphaFoldDB" id="A0A9D2HQM4"/>
<comment type="caution">
    <text evidence="1">The sequence shown here is derived from an EMBL/GenBank/DDBJ whole genome shotgun (WGS) entry which is preliminary data.</text>
</comment>
<dbReference type="Proteomes" id="UP000823860">
    <property type="component" value="Unassembled WGS sequence"/>
</dbReference>
<feature type="non-terminal residue" evidence="1">
    <location>
        <position position="65"/>
    </location>
</feature>
<dbReference type="EMBL" id="DWZE01000001">
    <property type="protein sequence ID" value="HJA82348.1"/>
    <property type="molecule type" value="Genomic_DNA"/>
</dbReference>
<dbReference type="InterPro" id="IPR019546">
    <property type="entry name" value="TAT_signal_bac_arc"/>
</dbReference>
<dbReference type="Pfam" id="PF10518">
    <property type="entry name" value="TAT_signal"/>
    <property type="match status" value="1"/>
</dbReference>
<accession>A0A9D2HQM4</accession>
<dbReference type="PROSITE" id="PS51318">
    <property type="entry name" value="TAT"/>
    <property type="match status" value="1"/>
</dbReference>
<evidence type="ECO:0000313" key="2">
    <source>
        <dbReference type="Proteomes" id="UP000823860"/>
    </source>
</evidence>
<name>A0A9D2HQM4_9BACE</name>